<accession>A0AAD7SKZ7</accession>
<organism evidence="2 3">
    <name type="scientific">Aldrovandia affinis</name>
    <dbReference type="NCBI Taxonomy" id="143900"/>
    <lineage>
        <taxon>Eukaryota</taxon>
        <taxon>Metazoa</taxon>
        <taxon>Chordata</taxon>
        <taxon>Craniata</taxon>
        <taxon>Vertebrata</taxon>
        <taxon>Euteleostomi</taxon>
        <taxon>Actinopterygii</taxon>
        <taxon>Neopterygii</taxon>
        <taxon>Teleostei</taxon>
        <taxon>Notacanthiformes</taxon>
        <taxon>Halosauridae</taxon>
        <taxon>Aldrovandia</taxon>
    </lineage>
</organism>
<feature type="region of interest" description="Disordered" evidence="1">
    <location>
        <begin position="35"/>
        <end position="84"/>
    </location>
</feature>
<gene>
    <name evidence="2" type="ORF">AAFF_G00341230</name>
</gene>
<comment type="caution">
    <text evidence="2">The sequence shown here is derived from an EMBL/GenBank/DDBJ whole genome shotgun (WGS) entry which is preliminary data.</text>
</comment>
<evidence type="ECO:0000313" key="3">
    <source>
        <dbReference type="Proteomes" id="UP001221898"/>
    </source>
</evidence>
<protein>
    <submittedName>
        <fullName evidence="2">Uncharacterized protein</fullName>
    </submittedName>
</protein>
<feature type="compositionally biased region" description="Polar residues" evidence="1">
    <location>
        <begin position="43"/>
        <end position="66"/>
    </location>
</feature>
<reference evidence="2" key="1">
    <citation type="journal article" date="2023" name="Science">
        <title>Genome structures resolve the early diversification of teleost fishes.</title>
        <authorList>
            <person name="Parey E."/>
            <person name="Louis A."/>
            <person name="Montfort J."/>
            <person name="Bouchez O."/>
            <person name="Roques C."/>
            <person name="Iampietro C."/>
            <person name="Lluch J."/>
            <person name="Castinel A."/>
            <person name="Donnadieu C."/>
            <person name="Desvignes T."/>
            <person name="Floi Bucao C."/>
            <person name="Jouanno E."/>
            <person name="Wen M."/>
            <person name="Mejri S."/>
            <person name="Dirks R."/>
            <person name="Jansen H."/>
            <person name="Henkel C."/>
            <person name="Chen W.J."/>
            <person name="Zahm M."/>
            <person name="Cabau C."/>
            <person name="Klopp C."/>
            <person name="Thompson A.W."/>
            <person name="Robinson-Rechavi M."/>
            <person name="Braasch I."/>
            <person name="Lecointre G."/>
            <person name="Bobe J."/>
            <person name="Postlethwait J.H."/>
            <person name="Berthelot C."/>
            <person name="Roest Crollius H."/>
            <person name="Guiguen Y."/>
        </authorList>
    </citation>
    <scope>NUCLEOTIDE SEQUENCE</scope>
    <source>
        <strain evidence="2">NC1722</strain>
    </source>
</reference>
<dbReference type="EMBL" id="JAINUG010000054">
    <property type="protein sequence ID" value="KAJ8404350.1"/>
    <property type="molecule type" value="Genomic_DNA"/>
</dbReference>
<dbReference type="Proteomes" id="UP001221898">
    <property type="component" value="Unassembled WGS sequence"/>
</dbReference>
<sequence>MLLRPTVPGLCAMLQTIYETESCFSSDAVSSREQPLELLPRTRVSTAPNNAPPSWSRATVPASSSAKPGRHARRVPCQPPCHWF</sequence>
<name>A0AAD7SKZ7_9TELE</name>
<evidence type="ECO:0000256" key="1">
    <source>
        <dbReference type="SAM" id="MobiDB-lite"/>
    </source>
</evidence>
<dbReference type="AlphaFoldDB" id="A0AAD7SKZ7"/>
<keyword evidence="3" id="KW-1185">Reference proteome</keyword>
<proteinExistence type="predicted"/>
<evidence type="ECO:0000313" key="2">
    <source>
        <dbReference type="EMBL" id="KAJ8404350.1"/>
    </source>
</evidence>